<protein>
    <submittedName>
        <fullName evidence="1">Uncharacterized protein</fullName>
    </submittedName>
</protein>
<organism evidence="1">
    <name type="scientific">Arundo donax</name>
    <name type="common">Giant reed</name>
    <name type="synonym">Donax arundinaceus</name>
    <dbReference type="NCBI Taxonomy" id="35708"/>
    <lineage>
        <taxon>Eukaryota</taxon>
        <taxon>Viridiplantae</taxon>
        <taxon>Streptophyta</taxon>
        <taxon>Embryophyta</taxon>
        <taxon>Tracheophyta</taxon>
        <taxon>Spermatophyta</taxon>
        <taxon>Magnoliopsida</taxon>
        <taxon>Liliopsida</taxon>
        <taxon>Poales</taxon>
        <taxon>Poaceae</taxon>
        <taxon>PACMAD clade</taxon>
        <taxon>Arundinoideae</taxon>
        <taxon>Arundineae</taxon>
        <taxon>Arundo</taxon>
    </lineage>
</organism>
<dbReference type="EMBL" id="GBRH01206408">
    <property type="protein sequence ID" value="JAD91487.1"/>
    <property type="molecule type" value="Transcribed_RNA"/>
</dbReference>
<reference evidence="1" key="2">
    <citation type="journal article" date="2015" name="Data Brief">
        <title>Shoot transcriptome of the giant reed, Arundo donax.</title>
        <authorList>
            <person name="Barrero R.A."/>
            <person name="Guerrero F.D."/>
            <person name="Moolhuijzen P."/>
            <person name="Goolsby J.A."/>
            <person name="Tidwell J."/>
            <person name="Bellgard S.E."/>
            <person name="Bellgard M.I."/>
        </authorList>
    </citation>
    <scope>NUCLEOTIDE SEQUENCE</scope>
    <source>
        <tissue evidence="1">Shoot tissue taken approximately 20 cm above the soil surface</tissue>
    </source>
</reference>
<name>A0A0A9E686_ARUDO</name>
<accession>A0A0A9E686</accession>
<proteinExistence type="predicted"/>
<sequence length="54" mass="6528">MVNYYPILCNFLQEKKLESLISNRSQNHICMRNRITAREEKKGLQSMKRSRLRT</sequence>
<evidence type="ECO:0000313" key="1">
    <source>
        <dbReference type="EMBL" id="JAD91487.1"/>
    </source>
</evidence>
<dbReference type="AlphaFoldDB" id="A0A0A9E686"/>
<reference evidence="1" key="1">
    <citation type="submission" date="2014-09" db="EMBL/GenBank/DDBJ databases">
        <authorList>
            <person name="Magalhaes I.L.F."/>
            <person name="Oliveira U."/>
            <person name="Santos F.R."/>
            <person name="Vidigal T.H.D.A."/>
            <person name="Brescovit A.D."/>
            <person name="Santos A.J."/>
        </authorList>
    </citation>
    <scope>NUCLEOTIDE SEQUENCE</scope>
    <source>
        <tissue evidence="1">Shoot tissue taken approximately 20 cm above the soil surface</tissue>
    </source>
</reference>